<proteinExistence type="predicted"/>
<evidence type="ECO:0000313" key="1">
    <source>
        <dbReference type="EMBL" id="NER28949.1"/>
    </source>
</evidence>
<organism evidence="1">
    <name type="scientific">Symploca sp. SIO1C4</name>
    <dbReference type="NCBI Taxonomy" id="2607765"/>
    <lineage>
        <taxon>Bacteria</taxon>
        <taxon>Bacillati</taxon>
        <taxon>Cyanobacteriota</taxon>
        <taxon>Cyanophyceae</taxon>
        <taxon>Coleofasciculales</taxon>
        <taxon>Coleofasciculaceae</taxon>
        <taxon>Symploca</taxon>
    </lineage>
</organism>
<dbReference type="EMBL" id="JAAHFQ010000283">
    <property type="protein sequence ID" value="NER28949.1"/>
    <property type="molecule type" value="Genomic_DNA"/>
</dbReference>
<accession>A0A6B3N756</accession>
<sequence>MDIGSRDHVYNKYLQASVKGVENKPSLLYLGLKTSPYKNEIENYPSRLTQKPDYKSLIPCTKADATFKPYPLVGQLPEIDEQNLNFLHEDIKEACICIGSFSEGEFKAKWLGRNALSNQEFWSSTKIIPILNILSRLNTKAPSTNIDNCNIRGTDQQGTKVDVPVIDLIRDVISYDNKIATSNSLGAMFKRFVPQEDLENWLKNITGNKELIFRGRYGEKPFIEQPEIFEQTTGQVIITADTKSPEWQSNTISAYDLNRMISMLGWHHYLPQASRLPGAQWHSIASIIKAMGTDPARLADLAIQELDLQSEIYSTVIISKLGNGATKLRDRTEEVYTALVQFVKGSFKNLEQPAKLITLSMTLRGAKVLQPRDLNREVVELDARMAAEVTEILSRAVRTKLV</sequence>
<protein>
    <submittedName>
        <fullName evidence="1">Peptidoglycan-binding protein</fullName>
    </submittedName>
</protein>
<reference evidence="1" key="1">
    <citation type="submission" date="2019-11" db="EMBL/GenBank/DDBJ databases">
        <title>Genomic insights into an expanded diversity of filamentous marine cyanobacteria reveals the extraordinary biosynthetic potential of Moorea and Okeania.</title>
        <authorList>
            <person name="Ferreira Leao T."/>
            <person name="Wang M."/>
            <person name="Moss N."/>
            <person name="Da Silva R."/>
            <person name="Sanders J."/>
            <person name="Nurk S."/>
            <person name="Gurevich A."/>
            <person name="Humphrey G."/>
            <person name="Reher R."/>
            <person name="Zhu Q."/>
            <person name="Belda-Ferre P."/>
            <person name="Glukhov E."/>
            <person name="Rex R."/>
            <person name="Dorrestein P.C."/>
            <person name="Knight R."/>
            <person name="Pevzner P."/>
            <person name="Gerwick W.H."/>
            <person name="Gerwick L."/>
        </authorList>
    </citation>
    <scope>NUCLEOTIDE SEQUENCE</scope>
    <source>
        <strain evidence="1">SIO1C4</strain>
    </source>
</reference>
<dbReference type="AlphaFoldDB" id="A0A6B3N756"/>
<name>A0A6B3N756_9CYAN</name>
<comment type="caution">
    <text evidence="1">The sequence shown here is derived from an EMBL/GenBank/DDBJ whole genome shotgun (WGS) entry which is preliminary data.</text>
</comment>
<gene>
    <name evidence="1" type="ORF">F6J89_15255</name>
</gene>